<dbReference type="EMBL" id="LR797099">
    <property type="protein sequence ID" value="CAB4186712.1"/>
    <property type="molecule type" value="Genomic_DNA"/>
</dbReference>
<evidence type="ECO:0000313" key="2">
    <source>
        <dbReference type="EMBL" id="CAB4165638.1"/>
    </source>
</evidence>
<evidence type="ECO:0000313" key="3">
    <source>
        <dbReference type="EMBL" id="CAB4186712.1"/>
    </source>
</evidence>
<dbReference type="EMBL" id="LR796776">
    <property type="protein sequence ID" value="CAB4165638.1"/>
    <property type="molecule type" value="Genomic_DNA"/>
</dbReference>
<gene>
    <name evidence="3" type="ORF">UFOVP1146_58</name>
    <name evidence="4" type="ORF">UFOVP1638_87</name>
    <name evidence="1" type="ORF">UFOVP812_391</name>
    <name evidence="2" type="ORF">UFOVP818_174</name>
</gene>
<reference evidence="1" key="1">
    <citation type="submission" date="2020-04" db="EMBL/GenBank/DDBJ databases">
        <authorList>
            <person name="Chiriac C."/>
            <person name="Salcher M."/>
            <person name="Ghai R."/>
            <person name="Kavagutti S V."/>
        </authorList>
    </citation>
    <scope>NUCLEOTIDE SEQUENCE</scope>
</reference>
<evidence type="ECO:0000313" key="4">
    <source>
        <dbReference type="EMBL" id="CAB4220911.1"/>
    </source>
</evidence>
<dbReference type="EMBL" id="LR796758">
    <property type="protein sequence ID" value="CAB4164122.1"/>
    <property type="molecule type" value="Genomic_DNA"/>
</dbReference>
<sequence>MKYTVITTFHQAGLEQYGQRMIDTFEALWPADVALVIYAENCQPRTIRPNTTVINLLEASADLRAFIDRHRNNPLAHGRAGPPEVFDPKKQFRWDAVRFSYKVFSVAHAAEHLSTDWMIWIDADTHTHTPVPMSAFDELCPVGSGLSYLGRGEKYHSECGWVGYNLNDPDCKKFIQEFVNMYKQDDIFKLSEWHDSYIWDQVRKRSSPAIFHNLNRHMHAKNLSGHPFINSALGNYMDHAKGNRKKYGHSLSTDIQQHQDHPYWKQILQSQKA</sequence>
<accession>A0A6J5NZ76</accession>
<name>A0A6J5NZ76_9CAUD</name>
<evidence type="ECO:0000313" key="1">
    <source>
        <dbReference type="EMBL" id="CAB4164122.1"/>
    </source>
</evidence>
<protein>
    <submittedName>
        <fullName evidence="1">Uncharacterized protein</fullName>
    </submittedName>
</protein>
<dbReference type="EMBL" id="LR797502">
    <property type="protein sequence ID" value="CAB4220911.1"/>
    <property type="molecule type" value="Genomic_DNA"/>
</dbReference>
<organism evidence="1">
    <name type="scientific">uncultured Caudovirales phage</name>
    <dbReference type="NCBI Taxonomy" id="2100421"/>
    <lineage>
        <taxon>Viruses</taxon>
        <taxon>Duplodnaviria</taxon>
        <taxon>Heunggongvirae</taxon>
        <taxon>Uroviricota</taxon>
        <taxon>Caudoviricetes</taxon>
        <taxon>Peduoviridae</taxon>
        <taxon>Maltschvirus</taxon>
        <taxon>Maltschvirus maltsch</taxon>
    </lineage>
</organism>
<proteinExistence type="predicted"/>